<feature type="transmembrane region" description="Helical" evidence="1">
    <location>
        <begin position="50"/>
        <end position="66"/>
    </location>
</feature>
<feature type="transmembrane region" description="Helical" evidence="1">
    <location>
        <begin position="285"/>
        <end position="303"/>
    </location>
</feature>
<sequence length="312" mass="37091">MNRRILRKQSNSLNFIRILAASQVMFGHLVEHLELPIKENIFRASSFLRGVPIFFAISGFLIWFSIESSKSYSHYITKRFLRIYPELWAAVMIELLFLMIFYHGWDIKSLILFGFGQGTIFQFWTPEALRGYGVGTPNGALWTIGVMIQFYIMAWIFYKIMKNRKMITWMIGLIISFMVSCVFNSITHEFIRIEVIGKLYDQTLIRYFWIFYIGMFIAEFQEFLLPICRKYWWMSLLLSYTFFWSKIDILSGYYLFWSLFLIIGVIGFAYRFPQLNVPLDISYGLFLYHMTVVNVFVNFRWGVNGNMLCSSF</sequence>
<feature type="transmembrane region" description="Helical" evidence="1">
    <location>
        <begin position="253"/>
        <end position="273"/>
    </location>
</feature>
<evidence type="ECO:0000259" key="2">
    <source>
        <dbReference type="Pfam" id="PF01757"/>
    </source>
</evidence>
<dbReference type="GO" id="GO:0016747">
    <property type="term" value="F:acyltransferase activity, transferring groups other than amino-acyl groups"/>
    <property type="evidence" value="ECO:0007669"/>
    <property type="project" value="InterPro"/>
</dbReference>
<keyword evidence="3" id="KW-0808">Transferase</keyword>
<dbReference type="EMBL" id="WUQX01000001">
    <property type="protein sequence ID" value="MXP75992.1"/>
    <property type="molecule type" value="Genomic_DNA"/>
</dbReference>
<dbReference type="InterPro" id="IPR002656">
    <property type="entry name" value="Acyl_transf_3_dom"/>
</dbReference>
<keyword evidence="3" id="KW-0012">Acyltransferase</keyword>
<comment type="caution">
    <text evidence="3">The sequence shown here is derived from an EMBL/GenBank/DDBJ whole genome shotgun (WGS) entry which is preliminary data.</text>
</comment>
<keyword evidence="1" id="KW-0472">Membrane</keyword>
<reference evidence="3 4" key="1">
    <citation type="submission" date="2019-12" db="EMBL/GenBank/DDBJ databases">
        <title>Sporaefaciens musculi gen. nov., sp. nov., a novel bacterium isolated from the caecum of an obese mouse.</title>
        <authorList>
            <person name="Rasmussen T.S."/>
            <person name="Streidl T."/>
            <person name="Hitch T.C.A."/>
            <person name="Wortmann E."/>
            <person name="Deptula P."/>
            <person name="Hansen M."/>
            <person name="Nielsen D.S."/>
            <person name="Clavel T."/>
            <person name="Vogensen F.K."/>
        </authorList>
    </citation>
    <scope>NUCLEOTIDE SEQUENCE [LARGE SCALE GENOMIC DNA]</scope>
    <source>
        <strain evidence="3 4">WCA-9-b2</strain>
    </source>
</reference>
<name>A0A7X3MGU5_9FIRM</name>
<keyword evidence="1" id="KW-1133">Transmembrane helix</keyword>
<accession>A0A7X3MGU5</accession>
<dbReference type="GO" id="GO:0000271">
    <property type="term" value="P:polysaccharide biosynthetic process"/>
    <property type="evidence" value="ECO:0007669"/>
    <property type="project" value="TreeGrafter"/>
</dbReference>
<dbReference type="AlphaFoldDB" id="A0A7X3MGU5"/>
<feature type="transmembrane region" description="Helical" evidence="1">
    <location>
        <begin position="207"/>
        <end position="224"/>
    </location>
</feature>
<keyword evidence="4" id="KW-1185">Reference proteome</keyword>
<protein>
    <submittedName>
        <fullName evidence="3">Acyltransferase family protein</fullName>
    </submittedName>
</protein>
<evidence type="ECO:0000313" key="4">
    <source>
        <dbReference type="Proteomes" id="UP000460412"/>
    </source>
</evidence>
<feature type="transmembrane region" description="Helical" evidence="1">
    <location>
        <begin position="12"/>
        <end position="30"/>
    </location>
</feature>
<dbReference type="InterPro" id="IPR050879">
    <property type="entry name" value="Acyltransferase_3"/>
</dbReference>
<feature type="transmembrane region" description="Helical" evidence="1">
    <location>
        <begin position="139"/>
        <end position="158"/>
    </location>
</feature>
<dbReference type="PANTHER" id="PTHR23028:SF53">
    <property type="entry name" value="ACYL_TRANSF_3 DOMAIN-CONTAINING PROTEIN"/>
    <property type="match status" value="1"/>
</dbReference>
<dbReference type="PANTHER" id="PTHR23028">
    <property type="entry name" value="ACETYLTRANSFERASE"/>
    <property type="match status" value="1"/>
</dbReference>
<feature type="domain" description="Acyltransferase 3" evidence="2">
    <location>
        <begin position="11"/>
        <end position="300"/>
    </location>
</feature>
<dbReference type="Pfam" id="PF01757">
    <property type="entry name" value="Acyl_transf_3"/>
    <property type="match status" value="1"/>
</dbReference>
<dbReference type="RefSeq" id="WP_159751168.1">
    <property type="nucleotide sequence ID" value="NZ_WUQX01000001.1"/>
</dbReference>
<feature type="transmembrane region" description="Helical" evidence="1">
    <location>
        <begin position="167"/>
        <end position="187"/>
    </location>
</feature>
<evidence type="ECO:0000313" key="3">
    <source>
        <dbReference type="EMBL" id="MXP75992.1"/>
    </source>
</evidence>
<gene>
    <name evidence="3" type="ORF">GN277_11530</name>
</gene>
<dbReference type="Proteomes" id="UP000460412">
    <property type="component" value="Unassembled WGS sequence"/>
</dbReference>
<keyword evidence="1" id="KW-0812">Transmembrane</keyword>
<dbReference type="GO" id="GO:0016020">
    <property type="term" value="C:membrane"/>
    <property type="evidence" value="ECO:0007669"/>
    <property type="project" value="TreeGrafter"/>
</dbReference>
<proteinExistence type="predicted"/>
<evidence type="ECO:0000256" key="1">
    <source>
        <dbReference type="SAM" id="Phobius"/>
    </source>
</evidence>
<feature type="transmembrane region" description="Helical" evidence="1">
    <location>
        <begin position="87"/>
        <end position="105"/>
    </location>
</feature>
<organism evidence="3 4">
    <name type="scientific">Sporofaciens musculi</name>
    <dbReference type="NCBI Taxonomy" id="2681861"/>
    <lineage>
        <taxon>Bacteria</taxon>
        <taxon>Bacillati</taxon>
        <taxon>Bacillota</taxon>
        <taxon>Clostridia</taxon>
        <taxon>Lachnospirales</taxon>
        <taxon>Lachnospiraceae</taxon>
        <taxon>Sporofaciens</taxon>
    </lineage>
</organism>